<dbReference type="AlphaFoldDB" id="A0AAU7MAS8"/>
<feature type="region of interest" description="Disordered" evidence="1">
    <location>
        <begin position="187"/>
        <end position="271"/>
    </location>
</feature>
<dbReference type="EMBL" id="CP159342">
    <property type="protein sequence ID" value="XCH75302.1"/>
    <property type="molecule type" value="Genomic_DNA"/>
</dbReference>
<accession>A0AAU7MAS8</accession>
<organism evidence="2">
    <name type="scientific">Micromonospora sp. CCTCC AA 2012012</name>
    <dbReference type="NCBI Taxonomy" id="3111921"/>
    <lineage>
        <taxon>Bacteria</taxon>
        <taxon>Bacillati</taxon>
        <taxon>Actinomycetota</taxon>
        <taxon>Actinomycetes</taxon>
        <taxon>Micromonosporales</taxon>
        <taxon>Micromonosporaceae</taxon>
        <taxon>Micromonospora</taxon>
    </lineage>
</organism>
<reference evidence="2" key="1">
    <citation type="submission" date="2024-01" db="EMBL/GenBank/DDBJ databases">
        <title>The genome sequence of Micromonospora mangrovi CCTCC AA 2012012.</title>
        <authorList>
            <person name="Gao J."/>
        </authorList>
    </citation>
    <scope>NUCLEOTIDE SEQUENCE</scope>
    <source>
        <strain evidence="2">CCTCC AA 2012012</strain>
    </source>
</reference>
<feature type="compositionally biased region" description="Basic residues" evidence="1">
    <location>
        <begin position="192"/>
        <end position="202"/>
    </location>
</feature>
<reference evidence="3" key="2">
    <citation type="submission" date="2024-06" db="EMBL/GenBank/DDBJ databases">
        <title>Micromonospora mangrovi CCTCC AA 2012012 genome sequences.</title>
        <authorList>
            <person name="Gao J."/>
        </authorList>
    </citation>
    <scope>NUCLEOTIDE SEQUENCE</scope>
    <source>
        <strain evidence="3">CCTCC AA 2012012</strain>
    </source>
</reference>
<evidence type="ECO:0000256" key="1">
    <source>
        <dbReference type="SAM" id="MobiDB-lite"/>
    </source>
</evidence>
<sequence length="271" mass="30511">MGDLPRIRPARWADRRPIATLIADALATTALGHWLVPHKAHRQRVLADVLELWVEHSLFYGDTRVTDDLTAAAVGLHRFRPLPPPANYQPRLIAASGPYRERFLLVDRFIDDNVPVEPHYHLAFLATAPTRHRTGLATAMLEHHRHRLDRLNLPGWTVTTADSKRLFTHHGYTRHVDLPLPDGPVLTAMHLGPHHTRPRPAHRTAVDAPPTPLRHPNPAQHTPPPPTAAHPGTANTNSQQQWRPTSRHHRTSPVSPPRTGKAPGTERQDRR</sequence>
<feature type="compositionally biased region" description="Pro residues" evidence="1">
    <location>
        <begin position="209"/>
        <end position="228"/>
    </location>
</feature>
<dbReference type="InterPro" id="IPR016181">
    <property type="entry name" value="Acyl_CoA_acyltransferase"/>
</dbReference>
<dbReference type="EMBL" id="CP157762">
    <property type="protein sequence ID" value="XBP94602.1"/>
    <property type="molecule type" value="Genomic_DNA"/>
</dbReference>
<protein>
    <submittedName>
        <fullName evidence="2">N-acetyltransferase</fullName>
    </submittedName>
</protein>
<dbReference type="RefSeq" id="WP_350934665.1">
    <property type="nucleotide sequence ID" value="NZ_CP157762.1"/>
</dbReference>
<evidence type="ECO:0000313" key="2">
    <source>
        <dbReference type="EMBL" id="XBP94602.1"/>
    </source>
</evidence>
<proteinExistence type="predicted"/>
<name>A0AAU7MAS8_9ACTN</name>
<evidence type="ECO:0000313" key="3">
    <source>
        <dbReference type="EMBL" id="XCH75302.1"/>
    </source>
</evidence>
<gene>
    <name evidence="3" type="ORF">ABUL08_04135</name>
    <name evidence="2" type="ORF">VK199_04115</name>
</gene>
<dbReference type="Gene3D" id="3.40.630.30">
    <property type="match status" value="1"/>
</dbReference>
<dbReference type="SUPFAM" id="SSF55729">
    <property type="entry name" value="Acyl-CoA N-acyltransferases (Nat)"/>
    <property type="match status" value="1"/>
</dbReference>